<dbReference type="RefSeq" id="WP_014103162.1">
    <property type="nucleotide sequence ID" value="NC_016026.1"/>
</dbReference>
<sequence length="67" mass="7123">MIHLGPDAPGIILFSSALSAVIAFGTVMALCMTLVLEPIAPMRGEDGRPDPSIMVPQDLPETTLKLY</sequence>
<reference evidence="2 3" key="1">
    <citation type="journal article" date="2011" name="BMC Genomics">
        <title>Genomic insights into an obligate epibiotic bacterial predator: Micavibrio aeruginosavorus ARL-13.</title>
        <authorList>
            <person name="Wang Z."/>
            <person name="Kadouri D."/>
            <person name="Wu M."/>
        </authorList>
    </citation>
    <scope>NUCLEOTIDE SEQUENCE [LARGE SCALE GENOMIC DNA]</scope>
    <source>
        <strain evidence="2 3">ARL-13</strain>
    </source>
</reference>
<organism evidence="2 3">
    <name type="scientific">Micavibrio aeruginosavorus (strain ARL-13)</name>
    <dbReference type="NCBI Taxonomy" id="856793"/>
    <lineage>
        <taxon>Bacteria</taxon>
        <taxon>Pseudomonadati</taxon>
        <taxon>Bdellovibrionota</taxon>
        <taxon>Bdellovibrionia</taxon>
        <taxon>Bdellovibrionales</taxon>
        <taxon>Pseudobdellovibrionaceae</taxon>
        <taxon>Micavibrio</taxon>
    </lineage>
</organism>
<dbReference type="OrthoDB" id="9868517at2"/>
<evidence type="ECO:0000313" key="2">
    <source>
        <dbReference type="EMBL" id="AEP09939.1"/>
    </source>
</evidence>
<dbReference type="EMBL" id="CP002382">
    <property type="protein sequence ID" value="AEP09939.1"/>
    <property type="molecule type" value="Genomic_DNA"/>
</dbReference>
<gene>
    <name evidence="2" type="ordered locus">MICA_1624</name>
</gene>
<keyword evidence="3" id="KW-1185">Reference proteome</keyword>
<protein>
    <submittedName>
        <fullName evidence="2">Uncharacterized protein</fullName>
    </submittedName>
</protein>
<name>G2KQL1_MICAA</name>
<evidence type="ECO:0000256" key="1">
    <source>
        <dbReference type="SAM" id="Phobius"/>
    </source>
</evidence>
<keyword evidence="1" id="KW-0812">Transmembrane</keyword>
<evidence type="ECO:0000313" key="3">
    <source>
        <dbReference type="Proteomes" id="UP000009286"/>
    </source>
</evidence>
<accession>G2KQL1</accession>
<dbReference type="HOGENOM" id="CLU_2807594_0_0_5"/>
<dbReference type="AlphaFoldDB" id="G2KQL1"/>
<proteinExistence type="predicted"/>
<feature type="transmembrane region" description="Helical" evidence="1">
    <location>
        <begin position="12"/>
        <end position="36"/>
    </location>
</feature>
<dbReference type="KEGG" id="mai:MICA_1624"/>
<dbReference type="Proteomes" id="UP000009286">
    <property type="component" value="Chromosome"/>
</dbReference>
<keyword evidence="1" id="KW-0472">Membrane</keyword>
<keyword evidence="1" id="KW-1133">Transmembrane helix</keyword>